<keyword evidence="2" id="KW-0004">4Fe-4S</keyword>
<dbReference type="FunFam" id="3.30.70.20:FF:000042">
    <property type="entry name" value="Cytosolic Fe-S cluster assembly factor NAR1"/>
    <property type="match status" value="1"/>
</dbReference>
<evidence type="ECO:0000256" key="3">
    <source>
        <dbReference type="ARBA" id="ARBA00022723"/>
    </source>
</evidence>
<dbReference type="InterPro" id="IPR004108">
    <property type="entry name" value="Fe_hydrogenase_lsu_C"/>
</dbReference>
<dbReference type="eggNOG" id="KOG2439">
    <property type="taxonomic scope" value="Eukaryota"/>
</dbReference>
<evidence type="ECO:0000256" key="1">
    <source>
        <dbReference type="ARBA" id="ARBA00006596"/>
    </source>
</evidence>
<dbReference type="InterPro" id="IPR050340">
    <property type="entry name" value="Cytosolic_Fe-S_CAF"/>
</dbReference>
<organism evidence="7 8">
    <name type="scientific">Bathycoccus prasinos</name>
    <dbReference type="NCBI Taxonomy" id="41875"/>
    <lineage>
        <taxon>Eukaryota</taxon>
        <taxon>Viridiplantae</taxon>
        <taxon>Chlorophyta</taxon>
        <taxon>Mamiellophyceae</taxon>
        <taxon>Mamiellales</taxon>
        <taxon>Bathycoccaceae</taxon>
        <taxon>Bathycoccus</taxon>
    </lineage>
</organism>
<protein>
    <submittedName>
        <fullName evidence="7">Unnamed protein product</fullName>
    </submittedName>
</protein>
<dbReference type="RefSeq" id="XP_007511117.1">
    <property type="nucleotide sequence ID" value="XM_007511055.1"/>
</dbReference>
<dbReference type="Proteomes" id="UP000198341">
    <property type="component" value="Chromosome 9"/>
</dbReference>
<keyword evidence="4" id="KW-0408">Iron</keyword>
<dbReference type="STRING" id="41875.K8F3N8"/>
<feature type="domain" description="Iron hydrogenase large subunit C-terminal" evidence="6">
    <location>
        <begin position="189"/>
        <end position="522"/>
    </location>
</feature>
<dbReference type="EMBL" id="FO082270">
    <property type="protein sequence ID" value="CCO66677.1"/>
    <property type="molecule type" value="Genomic_DNA"/>
</dbReference>
<dbReference type="GO" id="GO:0046872">
    <property type="term" value="F:metal ion binding"/>
    <property type="evidence" value="ECO:0007669"/>
    <property type="project" value="UniProtKB-KW"/>
</dbReference>
<dbReference type="GO" id="GO:0051539">
    <property type="term" value="F:4 iron, 4 sulfur cluster binding"/>
    <property type="evidence" value="ECO:0007669"/>
    <property type="project" value="UniProtKB-KW"/>
</dbReference>
<dbReference type="Gene3D" id="3.40.950.10">
    <property type="entry name" value="Fe-only Hydrogenase (Larger Subunit), Chain L, domain 3"/>
    <property type="match status" value="1"/>
</dbReference>
<evidence type="ECO:0000256" key="5">
    <source>
        <dbReference type="ARBA" id="ARBA00023014"/>
    </source>
</evidence>
<evidence type="ECO:0000313" key="7">
    <source>
        <dbReference type="EMBL" id="CCO66677.1"/>
    </source>
</evidence>
<sequence>MTYSFSRKSLSQNPHPYVQVLNIALSSSQKQLKVKLDLRMSPSQEGERGGFSGAVKLSSSSLNDYIAPSQACIIPLSSDGNTLLVNDGLHDAGEGDGGEILLRAKRGAENKKRFDVAKEDFSKDGKSMIKVSLSDCLACSGCVTSAETVLMEQQSVEEFLGQNFSSEGNIQPVGGTHDRGRGGGGRRRRLVVTLSPQSTASLAVKYSVKYEEMLEKMCGFFKTHFNARAVCSSTEARAASRARYAKEFTERKSKSSGLLPMIASACPGWVCYAEKTENALRDVNLLAKAKSPQAIAGTFAKKGRRAAFSEDTEEEEEEEEEEAYHVSVMPCFDKKLEASRREFKTKREGDVLGQGKDDDVDGVNETDCVLTTTEVVELLEKKCNIVDEAGVRSLPSAKIDSMFASWFRTEDMMDVEEDEQEDALLPPAFAATSGAYLEYVFRKAARDLYGVDLRGKDLEYKTLTNADMREVELKIEGEVKLKFLLAYGFRNVQNVTRALKREPNKWDFVEMMACPSGCANGGGQVPPKQSYLNAKLLKRVEEAYMEGEIESERRNLHSAAVKSLITSAEENGDTLSAYDTTYNALAASNDMKKKVTIANVDNW</sequence>
<evidence type="ECO:0000259" key="6">
    <source>
        <dbReference type="Pfam" id="PF02906"/>
    </source>
</evidence>
<name>K8F3N8_9CHLO</name>
<dbReference type="Pfam" id="PF02906">
    <property type="entry name" value="Fe_hyd_lg_C"/>
    <property type="match status" value="1"/>
</dbReference>
<dbReference type="SUPFAM" id="SSF53920">
    <property type="entry name" value="Fe-only hydrogenase"/>
    <property type="match status" value="1"/>
</dbReference>
<keyword evidence="8" id="KW-1185">Reference proteome</keyword>
<keyword evidence="5" id="KW-0411">Iron-sulfur</keyword>
<keyword evidence="3" id="KW-0479">Metal-binding</keyword>
<reference evidence="7 8" key="1">
    <citation type="submission" date="2011-10" db="EMBL/GenBank/DDBJ databases">
        <authorList>
            <person name="Genoscope - CEA"/>
        </authorList>
    </citation>
    <scope>NUCLEOTIDE SEQUENCE [LARGE SCALE GENOMIC DNA]</scope>
    <source>
        <strain evidence="7 8">RCC 1105</strain>
    </source>
</reference>
<dbReference type="AlphaFoldDB" id="K8F3N8"/>
<comment type="similarity">
    <text evidence="1">Belongs to the NARF family.</text>
</comment>
<gene>
    <name evidence="7" type="ORF">Bathy09g03880</name>
</gene>
<dbReference type="PANTHER" id="PTHR11615">
    <property type="entry name" value="NITRATE, FORMATE, IRON DEHYDROGENASE"/>
    <property type="match status" value="1"/>
</dbReference>
<dbReference type="OrthoDB" id="10253113at2759"/>
<proteinExistence type="inferred from homology"/>
<evidence type="ECO:0000313" key="8">
    <source>
        <dbReference type="Proteomes" id="UP000198341"/>
    </source>
</evidence>
<accession>K8F3N8</accession>
<evidence type="ECO:0000256" key="4">
    <source>
        <dbReference type="ARBA" id="ARBA00023004"/>
    </source>
</evidence>
<dbReference type="Gene3D" id="3.40.50.1780">
    <property type="match status" value="1"/>
</dbReference>
<evidence type="ECO:0000256" key="2">
    <source>
        <dbReference type="ARBA" id="ARBA00022485"/>
    </source>
</evidence>
<dbReference type="InterPro" id="IPR009016">
    <property type="entry name" value="Fe_hydrogenase"/>
</dbReference>
<dbReference type="GeneID" id="19013895"/>
<dbReference type="KEGG" id="bpg:Bathy09g03880"/>